<dbReference type="EMBL" id="KY883654">
    <property type="protein sequence ID" value="ASV43422.1"/>
    <property type="molecule type" value="Genomic_DNA"/>
</dbReference>
<dbReference type="Proteomes" id="UP000241249">
    <property type="component" value="Segment"/>
</dbReference>
<name>A0A2D0YNG4_9CAUD</name>
<dbReference type="Pfam" id="PF00268">
    <property type="entry name" value="Ribonuc_red_sm"/>
    <property type="match status" value="1"/>
</dbReference>
<dbReference type="InterPro" id="IPR009078">
    <property type="entry name" value="Ferritin-like_SF"/>
</dbReference>
<keyword evidence="2" id="KW-0560">Oxidoreductase</keyword>
<dbReference type="EC" id="1.17.4.1" evidence="1"/>
<accession>A0A2D0YNG4</accession>
<dbReference type="GO" id="GO:0004748">
    <property type="term" value="F:ribonucleoside-diphosphate reductase activity, thioredoxin disulfide as acceptor"/>
    <property type="evidence" value="ECO:0007669"/>
    <property type="project" value="UniProtKB-EC"/>
</dbReference>
<dbReference type="RefSeq" id="YP_009618449.1">
    <property type="nucleotide sequence ID" value="NC_042074.1"/>
</dbReference>
<dbReference type="SUPFAM" id="SSF47240">
    <property type="entry name" value="Ferritin-like"/>
    <property type="match status" value="1"/>
</dbReference>
<dbReference type="Gene3D" id="1.10.620.20">
    <property type="entry name" value="Ribonucleotide Reductase, subunit A"/>
    <property type="match status" value="1"/>
</dbReference>
<dbReference type="GeneID" id="40094996"/>
<keyword evidence="3" id="KW-1185">Reference proteome</keyword>
<sequence length="347" mass="39799">MSSKYITTNGEAVASPVPRCQTKKEAYTFDYPEAIAFADAQNSVQWYHHEIHVEKDIQDIRVNMTPAEAHGVITTLKLFTLYELVAGNEYWGGRFKRMFPRHDFRQMGNSFSFAEINIHAPFYNKINEALMLNTDEFYTSYVNDPVLKARMEFVESIVNDKDDLVSLGAFSMVEGGILYSAFAYLKHFQTLGKNKLLNVVRGINFSVRDENLHCEGGAWAFLTLLREKEALGLMSGNDYNKLVVKLHACARQILEHESYIIDMLFSQGDIENINAEDLKTFVKSRLNLCLANLKVPALFEVGKNPIAEWFYENINGLKFHDFFTGTGSEYHRSWSENDLKWVVETYA</sequence>
<proteinExistence type="predicted"/>
<evidence type="ECO:0000313" key="3">
    <source>
        <dbReference type="Proteomes" id="UP000241249"/>
    </source>
</evidence>
<organism evidence="2 3">
    <name type="scientific">Vibrio phage JSF10</name>
    <dbReference type="NCBI Taxonomy" id="1983593"/>
    <lineage>
        <taxon>Viruses</taxon>
        <taxon>Duplodnaviria</taxon>
        <taxon>Heunggongvirae</taxon>
        <taxon>Uroviricota</taxon>
        <taxon>Caudoviricetes</taxon>
        <taxon>Demerecviridae</taxon>
        <taxon>Ermolyevavirinae</taxon>
        <taxon>Jesfedecavirus</taxon>
        <taxon>Jesfedecavirus JSF10</taxon>
    </lineage>
</organism>
<dbReference type="KEGG" id="vg:40094996"/>
<dbReference type="InterPro" id="IPR012348">
    <property type="entry name" value="RNR-like"/>
</dbReference>
<dbReference type="GO" id="GO:0009263">
    <property type="term" value="P:deoxyribonucleotide biosynthetic process"/>
    <property type="evidence" value="ECO:0007669"/>
    <property type="project" value="InterPro"/>
</dbReference>
<dbReference type="InterPro" id="IPR000358">
    <property type="entry name" value="RNR_small_fam"/>
</dbReference>
<evidence type="ECO:0000313" key="2">
    <source>
        <dbReference type="EMBL" id="ASV43422.1"/>
    </source>
</evidence>
<dbReference type="UniPathway" id="UPA00326"/>
<dbReference type="OrthoDB" id="3677at10239"/>
<protein>
    <recommendedName>
        <fullName evidence="1">ribonucleoside-diphosphate reductase</fullName>
        <ecNumber evidence="1">1.17.4.1</ecNumber>
    </recommendedName>
</protein>
<evidence type="ECO:0000256" key="1">
    <source>
        <dbReference type="ARBA" id="ARBA00012274"/>
    </source>
</evidence>
<reference evidence="2 3" key="1">
    <citation type="journal article" date="2017" name="Sci. Rep.">
        <title>Analysis of the CRISPR-Cas system in bacteriophages active on epidemic strains of Vibrio cholerae in Bangladesh.</title>
        <authorList>
            <person name="Naser I.B."/>
            <person name="Hoque M.M."/>
            <person name="Nahid M.A."/>
            <person name="Tareq T.M."/>
            <person name="Rocky M.K."/>
            <person name="Faruque S.M."/>
        </authorList>
    </citation>
    <scope>NUCLEOTIDE SEQUENCE [LARGE SCALE GENOMIC DNA]</scope>
</reference>